<evidence type="ECO:0000256" key="4">
    <source>
        <dbReference type="ARBA" id="ARBA00022840"/>
    </source>
</evidence>
<keyword evidence="4 9" id="KW-0067">ATP-binding</keyword>
<dbReference type="PANTHER" id="PTHR11070">
    <property type="entry name" value="UVRD / RECB / PCRA DNA HELICASE FAMILY MEMBER"/>
    <property type="match status" value="1"/>
</dbReference>
<evidence type="ECO:0000313" key="12">
    <source>
        <dbReference type="EMBL" id="MFL0205398.1"/>
    </source>
</evidence>
<reference evidence="12 13" key="1">
    <citation type="submission" date="2024-07" db="EMBL/GenBank/DDBJ databases">
        <authorList>
            <person name="Pitt A."/>
            <person name="Hahn M.W."/>
        </authorList>
    </citation>
    <scope>NUCLEOTIDE SEQUENCE [LARGE SCALE GENOMIC DNA]</scope>
    <source>
        <strain evidence="12 13">2-AUSEE-184A6</strain>
    </source>
</reference>
<dbReference type="InterPro" id="IPR014017">
    <property type="entry name" value="DNA_helicase_UvrD-like_C"/>
</dbReference>
<dbReference type="PROSITE" id="PS51198">
    <property type="entry name" value="UVRD_HELICASE_ATP_BIND"/>
    <property type="match status" value="1"/>
</dbReference>
<comment type="catalytic activity">
    <reaction evidence="6">
        <text>Couples ATP hydrolysis with the unwinding of duplex DNA by translocating in the 3'-5' direction.</text>
        <dbReference type="EC" id="5.6.2.4"/>
    </reaction>
</comment>
<organism evidence="12 13">
    <name type="scientific">Aquirufa novilacunae</name>
    <dbReference type="NCBI Taxonomy" id="3139305"/>
    <lineage>
        <taxon>Bacteria</taxon>
        <taxon>Pseudomonadati</taxon>
        <taxon>Bacteroidota</taxon>
        <taxon>Cytophagia</taxon>
        <taxon>Cytophagales</taxon>
        <taxon>Flectobacillaceae</taxon>
        <taxon>Aquirufa</taxon>
    </lineage>
</organism>
<keyword evidence="5" id="KW-0413">Isomerase</keyword>
<proteinExistence type="predicted"/>
<comment type="caution">
    <text evidence="12">The sequence shown here is derived from an EMBL/GenBank/DDBJ whole genome shotgun (WGS) entry which is preliminary data.</text>
</comment>
<dbReference type="Pfam" id="PF13361">
    <property type="entry name" value="UvrD_C"/>
    <property type="match status" value="2"/>
</dbReference>
<dbReference type="SUPFAM" id="SSF52540">
    <property type="entry name" value="P-loop containing nucleoside triphosphate hydrolases"/>
    <property type="match status" value="1"/>
</dbReference>
<dbReference type="RefSeq" id="WP_406776997.1">
    <property type="nucleotide sequence ID" value="NZ_JBEWZG010000001.1"/>
</dbReference>
<accession>A0ABW8SUK6</accession>
<dbReference type="Gene3D" id="1.10.486.10">
    <property type="entry name" value="PCRA, domain 4"/>
    <property type="match status" value="1"/>
</dbReference>
<evidence type="ECO:0000256" key="2">
    <source>
        <dbReference type="ARBA" id="ARBA00022801"/>
    </source>
</evidence>
<dbReference type="Pfam" id="PF00580">
    <property type="entry name" value="UvrD-helicase"/>
    <property type="match status" value="1"/>
</dbReference>
<evidence type="ECO:0000256" key="3">
    <source>
        <dbReference type="ARBA" id="ARBA00022806"/>
    </source>
</evidence>
<dbReference type="InterPro" id="IPR000212">
    <property type="entry name" value="DNA_helicase_UvrD/REP"/>
</dbReference>
<dbReference type="PANTHER" id="PTHR11070:SF67">
    <property type="entry name" value="DNA 3'-5' HELICASE"/>
    <property type="match status" value="1"/>
</dbReference>
<feature type="binding site" evidence="9">
    <location>
        <begin position="11"/>
        <end position="18"/>
    </location>
    <ligand>
        <name>ATP</name>
        <dbReference type="ChEBI" id="CHEBI:30616"/>
    </ligand>
</feature>
<evidence type="ECO:0000256" key="6">
    <source>
        <dbReference type="ARBA" id="ARBA00034617"/>
    </source>
</evidence>
<evidence type="ECO:0000256" key="9">
    <source>
        <dbReference type="PROSITE-ProRule" id="PRU00560"/>
    </source>
</evidence>
<evidence type="ECO:0000259" key="10">
    <source>
        <dbReference type="PROSITE" id="PS51198"/>
    </source>
</evidence>
<evidence type="ECO:0000256" key="8">
    <source>
        <dbReference type="ARBA" id="ARBA00048988"/>
    </source>
</evidence>
<sequence length="1107" mass="126168">MKPQQITLFSASAGSGKTYTLTIEYLKMALSEVETKGYFRRILAVTFTIKAAEEMRQRILQFLSGIADYPSFHSTSVEDQPKFVSILTKIQQELAADGIDLSKEELAFRAATTLQQILQDYGLFSVMTIDSFVQRLSASFIDELNLPTQYEILLDSNNLIHELINRLLDQVNNAGDGELSDLILSFANQEVSEGRNWNRMRDSLHSFLKITLDEKFLKIEPQIASSTVRDFLHLEDHLRSLNNQMLEEVKLIATNFCAIIAQMNLDDSLYFYGSKGPVGIMKSAELSPELADKSYHYLKTAIEKNTWSSGKASAVDKALIESNSAELSDLGSQFLELQSLYSKRYRFLNWVLKDLKKIALLNLIQREMRLYQQENSAIPISEFSKRVYEVISTDPIPFIYEKLGDRYFHIFIDEFQDTSILQWKNFMPLIENATSIGKRSLLVGDAKQSIYKFRGGEVSLIASLSTQNASLVNIHFDEDSLDESRFSYLLNQVTPASLADNYRSAKEIVNFNNDFFESLTTNQQVNALCPLIAPLYGNNLKQNPKIPSAEFNGTVDLLVYHNSKEPTGYTEPENEFMLRQVIHLIQHNRKLGFDYQDIAILTRKNKHSRFLALRLKEIGIPIISSDSLLVHYSPLVGLILSYLSLLENPKENLFFYELVYQFAEIRGKVISEAELEKLSSYSSSSALSNSILYFKDQGIVVPEFIDLLQWVYELISVFNLLTNEEGQDYLWKFLDILNEYVLNKDKLTAGFLTHFNQNRNNYCITSDSEADAVTISSIHKSKGLEYPVVIVPYINWTFQAESERIWFDINPDETSTILGEETLNLPPIYGRVNSSEILPFPSLINAAQVEKEAIFLDALNMLYVATTRPKQSLHLLLTVPEADMHSRTIASFDQSVGKLLYQYAEEKGTKMDLPEYLQIDSSLACSYYTFSDSIVEPKSSREDLAKQTKNVQLQVKIADQAISLRVNSAKVDLYTASSTKREIGNRLHDLLAQLPDFDAWQEVRSKSKVDVSLIDELFMDSKVQGFFKRENLAFNEVDLLCPDGSIVRPDRVNRVGDALQVIDFKTGKSKPEHDEQIARYKQTLQSMGHQVTEGVLIYLETKELRYV</sequence>
<keyword evidence="3 9" id="KW-0347">Helicase</keyword>
<dbReference type="EMBL" id="JBEWZG010000001">
    <property type="protein sequence ID" value="MFL0205398.1"/>
    <property type="molecule type" value="Genomic_DNA"/>
</dbReference>
<dbReference type="Gene3D" id="1.10.3170.10">
    <property type="entry name" value="Recbcd, chain B, domain 2"/>
    <property type="match status" value="1"/>
</dbReference>
<evidence type="ECO:0000313" key="13">
    <source>
        <dbReference type="Proteomes" id="UP001623559"/>
    </source>
</evidence>
<dbReference type="PROSITE" id="PS51217">
    <property type="entry name" value="UVRD_HELICASE_CTER"/>
    <property type="match status" value="1"/>
</dbReference>
<protein>
    <recommendedName>
        <fullName evidence="7">DNA 3'-5' helicase</fullName>
        <ecNumber evidence="7">5.6.2.4</ecNumber>
    </recommendedName>
</protein>
<evidence type="ECO:0000259" key="11">
    <source>
        <dbReference type="PROSITE" id="PS51217"/>
    </source>
</evidence>
<evidence type="ECO:0000256" key="1">
    <source>
        <dbReference type="ARBA" id="ARBA00022741"/>
    </source>
</evidence>
<dbReference type="Proteomes" id="UP001623559">
    <property type="component" value="Unassembled WGS sequence"/>
</dbReference>
<feature type="domain" description="UvrD-like helicase ATP-binding" evidence="10">
    <location>
        <begin position="1"/>
        <end position="505"/>
    </location>
</feature>
<dbReference type="InterPro" id="IPR027417">
    <property type="entry name" value="P-loop_NTPase"/>
</dbReference>
<gene>
    <name evidence="12" type="ORF">V7S74_01450</name>
</gene>
<keyword evidence="2 9" id="KW-0378">Hydrolase</keyword>
<dbReference type="InterPro" id="IPR014016">
    <property type="entry name" value="UvrD-like_ATP-bd"/>
</dbReference>
<evidence type="ECO:0000256" key="5">
    <source>
        <dbReference type="ARBA" id="ARBA00023235"/>
    </source>
</evidence>
<evidence type="ECO:0000256" key="7">
    <source>
        <dbReference type="ARBA" id="ARBA00034808"/>
    </source>
</evidence>
<comment type="catalytic activity">
    <reaction evidence="8">
        <text>ATP + H2O = ADP + phosphate + H(+)</text>
        <dbReference type="Rhea" id="RHEA:13065"/>
        <dbReference type="ChEBI" id="CHEBI:15377"/>
        <dbReference type="ChEBI" id="CHEBI:15378"/>
        <dbReference type="ChEBI" id="CHEBI:30616"/>
        <dbReference type="ChEBI" id="CHEBI:43474"/>
        <dbReference type="ChEBI" id="CHEBI:456216"/>
        <dbReference type="EC" id="5.6.2.4"/>
    </reaction>
</comment>
<keyword evidence="1 9" id="KW-0547">Nucleotide-binding</keyword>
<dbReference type="Gene3D" id="3.40.50.300">
    <property type="entry name" value="P-loop containing nucleotide triphosphate hydrolases"/>
    <property type="match status" value="3"/>
</dbReference>
<dbReference type="EC" id="5.6.2.4" evidence="7"/>
<feature type="domain" description="UvrD-like helicase C-terminal" evidence="11">
    <location>
        <begin position="526"/>
        <end position="783"/>
    </location>
</feature>
<name>A0ABW8SUK6_9BACT</name>